<dbReference type="GO" id="GO:0006508">
    <property type="term" value="P:proteolysis"/>
    <property type="evidence" value="ECO:0007669"/>
    <property type="project" value="UniProtKB-KW"/>
</dbReference>
<dbReference type="SMART" id="SM01264">
    <property type="entry name" value="M16C_associated"/>
    <property type="match status" value="1"/>
</dbReference>
<dbReference type="InterPro" id="IPR055130">
    <property type="entry name" value="PreP_C"/>
</dbReference>
<organism evidence="3 4">
    <name type="scientific">Deinococcus marmoris</name>
    <dbReference type="NCBI Taxonomy" id="249408"/>
    <lineage>
        <taxon>Bacteria</taxon>
        <taxon>Thermotogati</taxon>
        <taxon>Deinococcota</taxon>
        <taxon>Deinococci</taxon>
        <taxon>Deinococcales</taxon>
        <taxon>Deinococcaceae</taxon>
        <taxon>Deinococcus</taxon>
    </lineage>
</organism>
<dbReference type="OrthoDB" id="9762027at2"/>
<dbReference type="InterPro" id="IPR007863">
    <property type="entry name" value="Peptidase_M16_C"/>
</dbReference>
<feature type="region of interest" description="Disordered" evidence="1">
    <location>
        <begin position="270"/>
        <end position="290"/>
    </location>
</feature>
<reference evidence="3 4" key="1">
    <citation type="submission" date="2017-01" db="EMBL/GenBank/DDBJ databases">
        <title>Genome Analysis of Deinococcus marmoris KOPRI26562.</title>
        <authorList>
            <person name="Kim J.H."/>
            <person name="Oh H.-M."/>
        </authorList>
    </citation>
    <scope>NUCLEOTIDE SEQUENCE [LARGE SCALE GENOMIC DNA]</scope>
    <source>
        <strain evidence="3 4">KOPRI26562</strain>
    </source>
</reference>
<keyword evidence="3" id="KW-0645">Protease</keyword>
<dbReference type="Pfam" id="PF22516">
    <property type="entry name" value="PreP_C"/>
    <property type="match status" value="1"/>
</dbReference>
<dbReference type="PANTHER" id="PTHR43016:SF13">
    <property type="entry name" value="PRESEQUENCE PROTEASE, MITOCHONDRIAL"/>
    <property type="match status" value="1"/>
</dbReference>
<evidence type="ECO:0000259" key="2">
    <source>
        <dbReference type="SMART" id="SM01264"/>
    </source>
</evidence>
<dbReference type="STRING" id="249408.BOO71_0008959"/>
<dbReference type="eggNOG" id="COG1026">
    <property type="taxonomic scope" value="Bacteria"/>
</dbReference>
<dbReference type="Pfam" id="PF00675">
    <property type="entry name" value="Peptidase_M16"/>
    <property type="match status" value="1"/>
</dbReference>
<keyword evidence="3" id="KW-0378">Hydrolase</keyword>
<dbReference type="RefSeq" id="WP_075833875.1">
    <property type="nucleotide sequence ID" value="NZ_MSTI01000102.1"/>
</dbReference>
<sequence length="974" mass="106309">MTIAPATSLPALPSVGERLGRYTVNRVEDLPEMQGHLILLSHENGARHAHVVRDDDNSAFGVTFPTVPRDSTGVAHILEHIVLMGSQKYPVPDPFFAMLPRSLNTFMNAMTSNDWTTYPFSTRNEKDYFNLLGVYLDATFFPLMRYESFRQDGHRFEFETPEDSSTELKLQGVVYNEMKGAMASAGAVMWRAFGKALFPDLTYANNSGGTPANIPELTYDNLRAFHAAHYHPSNAFFYTYGKLPLARILGEIESHVMSRFQAQTLDVSIPDQTPFTEPRQERVTYPGSDTERGTQVSVMWKLGLSNDADANLRWSVLSDVLLGNAGAPLTRPLIDSGLGSALADLTGYRDSFREGAFAVGLKGLGAGKVEEVQKLVLDTLQGIVQDGIDPELIESSLHQFEIGQKEVSNSGFPYALGVMFRLLGPWLYGGDPLTGLRLDTQLEKLRADLAAGKVFEPMLQRELLDNAHRVTMELAPDPELVTHMEQQERELVQSLSADFTGEDRARIVAESLKLKELQAQENDPGVLPTLALSDVPASIPPVPYETEEAGRALIARVPQPTGGLTYLDVQVRLPELPQDLLEVLPLYTSAVTKSGAAGQDYVALSRRMEAVTGGVGASASSGVRPDDLHMLRLAISFSGKALARNGAALVEVMRDIISAPEFTRERLEQLLKQRLAGLKASVVNSGNAYAERLAAAQISPAASIGENWGGLSGLETLKGIVEGNKLDDLLERFGRIHTLLLSGQPVLCLTATEDDLNLDLKPLTDLFTGDAPVGHPLPQPRGGGPQARVTDSPVAFNAVAFETVPYTHADSPALLVLARLLRSEYLLKELREKGGAYGGSASFDPREGVFAMSSYRDPNIARTYKVFRDARAFLEGDLGEREVTEAILSASKALDPLTSPDTVGRLRFFGDQAGFTPEVQEAYKTRLLNTGMTDLKRVMDAYLTPERAAYALVAGRDPNEEMAELGLKFGVQSV</sequence>
<name>A0A1U7NWV0_9DEIO</name>
<dbReference type="FunFam" id="3.30.830.10:FF:000011">
    <property type="entry name" value="Presequence protease, mitochondrial"/>
    <property type="match status" value="1"/>
</dbReference>
<keyword evidence="4" id="KW-1185">Reference proteome</keyword>
<accession>A0A1U7NWV0</accession>
<dbReference type="SUPFAM" id="SSF63411">
    <property type="entry name" value="LuxS/MPP-like metallohydrolase"/>
    <property type="match status" value="4"/>
</dbReference>
<dbReference type="EMBL" id="MSTI01000102">
    <property type="protein sequence ID" value="OLV17408.1"/>
    <property type="molecule type" value="Genomic_DNA"/>
</dbReference>
<dbReference type="InterPro" id="IPR013578">
    <property type="entry name" value="Peptidase_M16C_assoc"/>
</dbReference>
<dbReference type="Gene3D" id="3.30.830.10">
    <property type="entry name" value="Metalloenzyme, LuxS/M16 peptidase-like"/>
    <property type="match status" value="4"/>
</dbReference>
<keyword evidence="3" id="KW-0482">Metalloprotease</keyword>
<dbReference type="AlphaFoldDB" id="A0A1U7NWV0"/>
<dbReference type="Proteomes" id="UP000186607">
    <property type="component" value="Unassembled WGS sequence"/>
</dbReference>
<dbReference type="Pfam" id="PF05193">
    <property type="entry name" value="Peptidase_M16_C"/>
    <property type="match status" value="1"/>
</dbReference>
<dbReference type="Pfam" id="PF08367">
    <property type="entry name" value="M16C_assoc"/>
    <property type="match status" value="1"/>
</dbReference>
<evidence type="ECO:0000256" key="1">
    <source>
        <dbReference type="SAM" id="MobiDB-lite"/>
    </source>
</evidence>
<gene>
    <name evidence="3" type="ORF">BOO71_0008959</name>
</gene>
<protein>
    <submittedName>
        <fullName evidence="3">Metalloprotease, insulinase family</fullName>
    </submittedName>
</protein>
<evidence type="ECO:0000313" key="4">
    <source>
        <dbReference type="Proteomes" id="UP000186607"/>
    </source>
</evidence>
<comment type="caution">
    <text evidence="3">The sequence shown here is derived from an EMBL/GenBank/DDBJ whole genome shotgun (WGS) entry which is preliminary data.</text>
</comment>
<proteinExistence type="predicted"/>
<dbReference type="InterPro" id="IPR011765">
    <property type="entry name" value="Pept_M16_N"/>
</dbReference>
<dbReference type="PANTHER" id="PTHR43016">
    <property type="entry name" value="PRESEQUENCE PROTEASE"/>
    <property type="match status" value="1"/>
</dbReference>
<feature type="domain" description="Peptidase M16C associated" evidence="2">
    <location>
        <begin position="474"/>
        <end position="720"/>
    </location>
</feature>
<dbReference type="GO" id="GO:0008237">
    <property type="term" value="F:metallopeptidase activity"/>
    <property type="evidence" value="ECO:0007669"/>
    <property type="project" value="UniProtKB-KW"/>
</dbReference>
<evidence type="ECO:0000313" key="3">
    <source>
        <dbReference type="EMBL" id="OLV17408.1"/>
    </source>
</evidence>
<dbReference type="InterPro" id="IPR011249">
    <property type="entry name" value="Metalloenz_LuxS/M16"/>
</dbReference>
<dbReference type="GO" id="GO:0046872">
    <property type="term" value="F:metal ion binding"/>
    <property type="evidence" value="ECO:0007669"/>
    <property type="project" value="InterPro"/>
</dbReference>